<gene>
    <name evidence="2" type="ORF">HMPREF9135_2379</name>
</gene>
<keyword evidence="1" id="KW-0732">Signal</keyword>
<feature type="signal peptide" evidence="1">
    <location>
        <begin position="1"/>
        <end position="19"/>
    </location>
</feature>
<feature type="chain" id="PRO_5004633153" evidence="1">
    <location>
        <begin position="20"/>
        <end position="150"/>
    </location>
</feature>
<dbReference type="AlphaFoldDB" id="U2NMI7"/>
<sequence>MKKLFLFVSALIVSTSVTMSCKFAKEDNPGDTVAASVFEPYEPKAKPDTTSAAIVASSTKDSVGIYYIGEGSGKAQLQLLSYPSRKDTTLYYKARHVRVKGSAQIGNVIRVGFFHLPSGDSIVNMVEQIKPDVSAPESGKLRKDFHQTQE</sequence>
<reference evidence="2 3" key="1">
    <citation type="submission" date="2013-08" db="EMBL/GenBank/DDBJ databases">
        <authorList>
            <person name="Durkin A.S."/>
            <person name="Haft D.R."/>
            <person name="McCorrison J."/>
            <person name="Torralba M."/>
            <person name="Gillis M."/>
            <person name="Haft D.H."/>
            <person name="Methe B."/>
            <person name="Sutton G."/>
            <person name="Nelson K.E."/>
        </authorList>
    </citation>
    <scope>NUCLEOTIDE SEQUENCE [LARGE SCALE GENOMIC DNA]</scope>
    <source>
        <strain evidence="2 3">F0067</strain>
    </source>
</reference>
<dbReference type="PROSITE" id="PS51257">
    <property type="entry name" value="PROKAR_LIPOPROTEIN"/>
    <property type="match status" value="1"/>
</dbReference>
<keyword evidence="3" id="KW-1185">Reference proteome</keyword>
<dbReference type="Proteomes" id="UP000016648">
    <property type="component" value="Unassembled WGS sequence"/>
</dbReference>
<dbReference type="EMBL" id="AWEY01000025">
    <property type="protein sequence ID" value="ERK39290.1"/>
    <property type="molecule type" value="Genomic_DNA"/>
</dbReference>
<dbReference type="RefSeq" id="WP_021589714.1">
    <property type="nucleotide sequence ID" value="NZ_AWEY01000025.1"/>
</dbReference>
<keyword evidence="2" id="KW-0449">Lipoprotein</keyword>
<name>U2NMI7_9BACT</name>
<comment type="caution">
    <text evidence="2">The sequence shown here is derived from an EMBL/GenBank/DDBJ whole genome shotgun (WGS) entry which is preliminary data.</text>
</comment>
<dbReference type="PATRIC" id="fig|1115809.3.peg.1387"/>
<accession>U2NMI7</accession>
<evidence type="ECO:0000256" key="1">
    <source>
        <dbReference type="SAM" id="SignalP"/>
    </source>
</evidence>
<organism evidence="2 3">
    <name type="scientific">Segatella baroniae F0067</name>
    <dbReference type="NCBI Taxonomy" id="1115809"/>
    <lineage>
        <taxon>Bacteria</taxon>
        <taxon>Pseudomonadati</taxon>
        <taxon>Bacteroidota</taxon>
        <taxon>Bacteroidia</taxon>
        <taxon>Bacteroidales</taxon>
        <taxon>Prevotellaceae</taxon>
        <taxon>Segatella</taxon>
    </lineage>
</organism>
<evidence type="ECO:0000313" key="2">
    <source>
        <dbReference type="EMBL" id="ERK39290.1"/>
    </source>
</evidence>
<evidence type="ECO:0000313" key="3">
    <source>
        <dbReference type="Proteomes" id="UP000016648"/>
    </source>
</evidence>
<protein>
    <submittedName>
        <fullName evidence="2">Putative lipoprotein</fullName>
    </submittedName>
</protein>
<proteinExistence type="predicted"/>